<dbReference type="PANTHER" id="PTHR32243:SF50">
    <property type="entry name" value="MALTOSE_MALTODEXTRIN TRANSPORT SYSTEM PERMEASE PROTEIN MALG"/>
    <property type="match status" value="1"/>
</dbReference>
<evidence type="ECO:0000313" key="14">
    <source>
        <dbReference type="EMBL" id="SSW90340.1"/>
    </source>
</evidence>
<dbReference type="InterPro" id="IPR000515">
    <property type="entry name" value="MetI-like"/>
</dbReference>
<dbReference type="GO" id="GO:0055085">
    <property type="term" value="P:transmembrane transport"/>
    <property type="evidence" value="ECO:0007669"/>
    <property type="project" value="InterPro"/>
</dbReference>
<feature type="domain" description="ABC transmembrane type-1" evidence="12">
    <location>
        <begin position="60"/>
        <end position="262"/>
    </location>
</feature>
<evidence type="ECO:0000256" key="4">
    <source>
        <dbReference type="ARBA" id="ARBA00022448"/>
    </source>
</evidence>
<dbReference type="SUPFAM" id="SSF161098">
    <property type="entry name" value="MetI-like"/>
    <property type="match status" value="1"/>
</dbReference>
<keyword evidence="5" id="KW-1003">Cell membrane</keyword>
<dbReference type="EMBL" id="QRDT01000006">
    <property type="protein sequence ID" value="RED37840.1"/>
    <property type="molecule type" value="Genomic_DNA"/>
</dbReference>
<evidence type="ECO:0000256" key="11">
    <source>
        <dbReference type="SAM" id="Phobius"/>
    </source>
</evidence>
<dbReference type="EMBL" id="UFQQ01000006">
    <property type="protein sequence ID" value="SSW90340.1"/>
    <property type="molecule type" value="Genomic_DNA"/>
</dbReference>
<organism evidence="14 15">
    <name type="scientific">Rhodopseudomonas pentothenatexigens</name>
    <dbReference type="NCBI Taxonomy" id="999699"/>
    <lineage>
        <taxon>Bacteria</taxon>
        <taxon>Pseudomonadati</taxon>
        <taxon>Pseudomonadota</taxon>
        <taxon>Alphaproteobacteria</taxon>
        <taxon>Hyphomicrobiales</taxon>
        <taxon>Nitrobacteraceae</taxon>
        <taxon>Rhodopseudomonas</taxon>
    </lineage>
</organism>
<keyword evidence="7 11" id="KW-0812">Transmembrane</keyword>
<keyword evidence="16" id="KW-1185">Reference proteome</keyword>
<keyword evidence="9 11" id="KW-0472">Membrane</keyword>
<gene>
    <name evidence="13" type="ORF">BJ125_106165</name>
    <name evidence="14" type="ORF">SAMN05892882_106165</name>
</gene>
<comment type="function">
    <text evidence="1">Part of the ABC transporter complex MalEFGK involved in maltose/maltodextrin import. Probably responsible for the translocation of the substrate across the membrane.</text>
</comment>
<reference evidence="13 16" key="2">
    <citation type="submission" date="2018-07" db="EMBL/GenBank/DDBJ databases">
        <title>Genomic Encyclopedia of Archaeal and Bacterial Type Strains, Phase II (KMG-II): from individual species to whole genera.</title>
        <authorList>
            <person name="Goeker M."/>
        </authorList>
    </citation>
    <scope>NUCLEOTIDE SEQUENCE [LARGE SCALE GENOMIC DNA]</scope>
    <source>
        <strain evidence="13 16">JA575</strain>
    </source>
</reference>
<evidence type="ECO:0000313" key="16">
    <source>
        <dbReference type="Proteomes" id="UP000256343"/>
    </source>
</evidence>
<dbReference type="Proteomes" id="UP000256343">
    <property type="component" value="Unassembled WGS sequence"/>
</dbReference>
<dbReference type="PROSITE" id="PS50928">
    <property type="entry name" value="ABC_TM1"/>
    <property type="match status" value="1"/>
</dbReference>
<name>A0A336JKV7_9BRAD</name>
<comment type="similarity">
    <text evidence="3">Belongs to the binding-protein-dependent transport system permease family. MalFG subfamily.</text>
</comment>
<dbReference type="PANTHER" id="PTHR32243">
    <property type="entry name" value="MALTOSE TRANSPORT SYSTEM PERMEASE-RELATED"/>
    <property type="match status" value="1"/>
</dbReference>
<proteinExistence type="inferred from homology"/>
<evidence type="ECO:0000256" key="9">
    <source>
        <dbReference type="ARBA" id="ARBA00023136"/>
    </source>
</evidence>
<evidence type="ECO:0000256" key="3">
    <source>
        <dbReference type="ARBA" id="ARBA00009047"/>
    </source>
</evidence>
<comment type="subcellular location">
    <subcellularLocation>
        <location evidence="2">Cell membrane</location>
        <topology evidence="2">Multi-pass membrane protein</topology>
    </subcellularLocation>
</comment>
<evidence type="ECO:0000313" key="15">
    <source>
        <dbReference type="Proteomes" id="UP000252631"/>
    </source>
</evidence>
<evidence type="ECO:0000256" key="5">
    <source>
        <dbReference type="ARBA" id="ARBA00022475"/>
    </source>
</evidence>
<dbReference type="Gene3D" id="1.10.3720.10">
    <property type="entry name" value="MetI-like"/>
    <property type="match status" value="1"/>
</dbReference>
<dbReference type="InterPro" id="IPR050901">
    <property type="entry name" value="BP-dep_ABC_trans_perm"/>
</dbReference>
<evidence type="ECO:0000313" key="13">
    <source>
        <dbReference type="EMBL" id="RED37840.1"/>
    </source>
</evidence>
<evidence type="ECO:0000256" key="7">
    <source>
        <dbReference type="ARBA" id="ARBA00022692"/>
    </source>
</evidence>
<feature type="transmembrane region" description="Helical" evidence="11">
    <location>
        <begin position="132"/>
        <end position="152"/>
    </location>
</feature>
<dbReference type="InterPro" id="IPR035906">
    <property type="entry name" value="MetI-like_sf"/>
</dbReference>
<keyword evidence="8 11" id="KW-1133">Transmembrane helix</keyword>
<evidence type="ECO:0000256" key="2">
    <source>
        <dbReference type="ARBA" id="ARBA00004651"/>
    </source>
</evidence>
<feature type="transmembrane region" description="Helical" evidence="11">
    <location>
        <begin position="238"/>
        <end position="262"/>
    </location>
</feature>
<dbReference type="Proteomes" id="UP000252631">
    <property type="component" value="Unassembled WGS sequence"/>
</dbReference>
<evidence type="ECO:0000256" key="6">
    <source>
        <dbReference type="ARBA" id="ARBA00022597"/>
    </source>
</evidence>
<evidence type="ECO:0000256" key="10">
    <source>
        <dbReference type="ARBA" id="ARBA00041109"/>
    </source>
</evidence>
<reference evidence="14 15" key="1">
    <citation type="submission" date="2017-08" db="EMBL/GenBank/DDBJ databases">
        <authorList>
            <person name="de Groot N.N."/>
        </authorList>
    </citation>
    <scope>NUCLEOTIDE SEQUENCE [LARGE SCALE GENOMIC DNA]</scope>
    <source>
        <strain evidence="14 15">JA575</strain>
    </source>
</reference>
<keyword evidence="4" id="KW-0813">Transport</keyword>
<accession>A0A336JKV7</accession>
<keyword evidence="6" id="KW-0762">Sugar transport</keyword>
<feature type="transmembrane region" description="Helical" evidence="11">
    <location>
        <begin position="56"/>
        <end position="81"/>
    </location>
</feature>
<sequence>MTNSRILTTLSIATFTIWLAPFGFLLSRAALCAPERASWSPLCLIDTAHSIVKAGIVPPLQTSLIIGTASTLLTLLVTAGLIQGGLRRPGNWLYLLVPAVGIRCIPPVAFLIAHFAMILLTEQHFPTFRMGIWVVVIFHSISALPLALLIVVPRLKRLHAPNTSDGGLFDLARMDGLSPGAYFTHILLPNLRSEFLLAGLMTFAFSWSEALYAGVFQTGRNSWTMPVFIATFETSYEIAWGPLFASMATSTLVLAALAATLIKSLTFRSNSE</sequence>
<feature type="transmembrane region" description="Helical" evidence="11">
    <location>
        <begin position="93"/>
        <end position="120"/>
    </location>
</feature>
<dbReference type="CDD" id="cd06261">
    <property type="entry name" value="TM_PBP2"/>
    <property type="match status" value="1"/>
</dbReference>
<feature type="transmembrane region" description="Helical" evidence="11">
    <location>
        <begin position="195"/>
        <end position="218"/>
    </location>
</feature>
<dbReference type="GO" id="GO:0005886">
    <property type="term" value="C:plasma membrane"/>
    <property type="evidence" value="ECO:0007669"/>
    <property type="project" value="UniProtKB-SubCell"/>
</dbReference>
<evidence type="ECO:0000256" key="1">
    <source>
        <dbReference type="ARBA" id="ARBA00002264"/>
    </source>
</evidence>
<dbReference type="AlphaFoldDB" id="A0A336JKV7"/>
<evidence type="ECO:0000256" key="8">
    <source>
        <dbReference type="ARBA" id="ARBA00022989"/>
    </source>
</evidence>
<evidence type="ECO:0000259" key="12">
    <source>
        <dbReference type="PROSITE" id="PS50928"/>
    </source>
</evidence>
<protein>
    <recommendedName>
        <fullName evidence="10">Maltose/maltodextrin transport system permease protein MalG</fullName>
    </recommendedName>
</protein>